<evidence type="ECO:0000259" key="6">
    <source>
        <dbReference type="Pfam" id="PF04932"/>
    </source>
</evidence>
<evidence type="ECO:0000256" key="3">
    <source>
        <dbReference type="ARBA" id="ARBA00022989"/>
    </source>
</evidence>
<dbReference type="Proteomes" id="UP000055060">
    <property type="component" value="Unassembled WGS sequence"/>
</dbReference>
<sequence>MKRIRKWIDPLHSFNFTWQWLEQNRALLIRAIVLSVLAISILYMVPRMAVGMHRIPLLFIAAIIGVAGLAVLIANPSLAIVGIIPAALVIPFGIGTGTGTELHAGILIVLAATGLWFLDMLVVKRDFHLLASRPVVPLLLLVVSTLISFGFGQMPWFYRQHASISAQLGGTMLYILAACAFLVTAHRLSERGLVWAVGIFIALAGLFMVTRSFSDRFPGLTWPILNRYADGSTGSLFWVWAFCLAISQFVFNKRLKLRWKAALGVVLLAFFFTAFYQARDWTSGWLPALFGAAFMFFISFRKARVPLVLAVFLILALNFSQIQNMLMGGGNEYSMVTRLEAWQILFKIIAINPILGVGPANYYFYTPLFPIRGYSVQFNSHNNYVDLLAQTGVIGCGLFVWFMVEVTLLGMRLLSRAPEGFPRAFVYGAIGGVIGTAVAGMFGDWIIPFVYNVGFAGFRASLIGWLFMGALVAMERFYPANTASPTA</sequence>
<gene>
    <name evidence="7" type="ORF">LARV_01229</name>
</gene>
<protein>
    <submittedName>
        <fullName evidence="7">O-antigen ligase like membrane protein</fullName>
    </submittedName>
</protein>
<feature type="transmembrane region" description="Helical" evidence="5">
    <location>
        <begin position="259"/>
        <end position="278"/>
    </location>
</feature>
<evidence type="ECO:0000256" key="2">
    <source>
        <dbReference type="ARBA" id="ARBA00022692"/>
    </source>
</evidence>
<comment type="subcellular location">
    <subcellularLocation>
        <location evidence="1">Membrane</location>
        <topology evidence="1">Multi-pass membrane protein</topology>
    </subcellularLocation>
</comment>
<keyword evidence="7" id="KW-0436">Ligase</keyword>
<dbReference type="GO" id="GO:0016020">
    <property type="term" value="C:membrane"/>
    <property type="evidence" value="ECO:0007669"/>
    <property type="project" value="UniProtKB-SubCell"/>
</dbReference>
<dbReference type="STRING" id="360412.LARV_01229"/>
<dbReference type="EMBL" id="DF967972">
    <property type="protein sequence ID" value="GAP13475.1"/>
    <property type="molecule type" value="Genomic_DNA"/>
</dbReference>
<evidence type="ECO:0000256" key="1">
    <source>
        <dbReference type="ARBA" id="ARBA00004141"/>
    </source>
</evidence>
<accession>A0A0S7BFX8</accession>
<keyword evidence="2 5" id="KW-0812">Transmembrane</keyword>
<feature type="domain" description="O-antigen ligase-related" evidence="6">
    <location>
        <begin position="283"/>
        <end position="400"/>
    </location>
</feature>
<feature type="transmembrane region" description="Helical" evidence="5">
    <location>
        <begin position="307"/>
        <end position="324"/>
    </location>
</feature>
<evidence type="ECO:0000256" key="4">
    <source>
        <dbReference type="ARBA" id="ARBA00023136"/>
    </source>
</evidence>
<feature type="transmembrane region" description="Helical" evidence="5">
    <location>
        <begin position="164"/>
        <end position="185"/>
    </location>
</feature>
<dbReference type="GO" id="GO:0016874">
    <property type="term" value="F:ligase activity"/>
    <property type="evidence" value="ECO:0007669"/>
    <property type="project" value="UniProtKB-KW"/>
</dbReference>
<organism evidence="7">
    <name type="scientific">Longilinea arvoryzae</name>
    <dbReference type="NCBI Taxonomy" id="360412"/>
    <lineage>
        <taxon>Bacteria</taxon>
        <taxon>Bacillati</taxon>
        <taxon>Chloroflexota</taxon>
        <taxon>Anaerolineae</taxon>
        <taxon>Anaerolineales</taxon>
        <taxon>Anaerolineaceae</taxon>
        <taxon>Longilinea</taxon>
    </lineage>
</organism>
<feature type="transmembrane region" description="Helical" evidence="5">
    <location>
        <begin position="135"/>
        <end position="158"/>
    </location>
</feature>
<feature type="transmembrane region" description="Helical" evidence="5">
    <location>
        <begin position="449"/>
        <end position="474"/>
    </location>
</feature>
<reference evidence="7" key="1">
    <citation type="submission" date="2015-07" db="EMBL/GenBank/DDBJ databases">
        <title>Draft Genome Sequences of Anaerolinea thermolimosa IMO-1, Bellilinea caldifistulae GOMI-1, Leptolinea tardivitalis YMTK-2, Levilinea saccharolytica KIBI-1,Longilinea arvoryzae KOME-1, Previously Described as Members of the Anaerolineaceae (Chloroflexi).</title>
        <authorList>
            <person name="Sekiguchi Y."/>
            <person name="Ohashi A."/>
            <person name="Matsuura N."/>
            <person name="Tourlousse M.D."/>
        </authorList>
    </citation>
    <scope>NUCLEOTIDE SEQUENCE [LARGE SCALE GENOMIC DNA]</scope>
    <source>
        <strain evidence="7">KOME-1</strain>
    </source>
</reference>
<keyword evidence="4 5" id="KW-0472">Membrane</keyword>
<feature type="transmembrane region" description="Helical" evidence="5">
    <location>
        <begin position="424"/>
        <end position="442"/>
    </location>
</feature>
<evidence type="ECO:0000256" key="5">
    <source>
        <dbReference type="SAM" id="Phobius"/>
    </source>
</evidence>
<keyword evidence="8" id="KW-1185">Reference proteome</keyword>
<feature type="transmembrane region" description="Helical" evidence="5">
    <location>
        <begin position="384"/>
        <end position="404"/>
    </location>
</feature>
<keyword evidence="3 5" id="KW-1133">Transmembrane helix</keyword>
<feature type="transmembrane region" description="Helical" evidence="5">
    <location>
        <begin position="102"/>
        <end position="123"/>
    </location>
</feature>
<evidence type="ECO:0000313" key="7">
    <source>
        <dbReference type="EMBL" id="GAP13475.1"/>
    </source>
</evidence>
<proteinExistence type="predicted"/>
<dbReference type="PANTHER" id="PTHR37422">
    <property type="entry name" value="TEICHURONIC ACID BIOSYNTHESIS PROTEIN TUAE"/>
    <property type="match status" value="1"/>
</dbReference>
<dbReference type="InterPro" id="IPR051533">
    <property type="entry name" value="WaaL-like"/>
</dbReference>
<dbReference type="PANTHER" id="PTHR37422:SF13">
    <property type="entry name" value="LIPOPOLYSACCHARIDE BIOSYNTHESIS PROTEIN PA4999-RELATED"/>
    <property type="match status" value="1"/>
</dbReference>
<dbReference type="RefSeq" id="WP_075072809.1">
    <property type="nucleotide sequence ID" value="NZ_DF967972.1"/>
</dbReference>
<feature type="transmembrane region" description="Helical" evidence="5">
    <location>
        <begin position="344"/>
        <end position="364"/>
    </location>
</feature>
<feature type="transmembrane region" description="Helical" evidence="5">
    <location>
        <begin position="233"/>
        <end position="252"/>
    </location>
</feature>
<feature type="transmembrane region" description="Helical" evidence="5">
    <location>
        <begin position="284"/>
        <end position="300"/>
    </location>
</feature>
<dbReference type="Pfam" id="PF04932">
    <property type="entry name" value="Wzy_C"/>
    <property type="match status" value="1"/>
</dbReference>
<name>A0A0S7BFX8_9CHLR</name>
<feature type="transmembrane region" description="Helical" evidence="5">
    <location>
        <begin position="192"/>
        <end position="213"/>
    </location>
</feature>
<dbReference type="InterPro" id="IPR007016">
    <property type="entry name" value="O-antigen_ligase-rel_domated"/>
</dbReference>
<feature type="transmembrane region" description="Helical" evidence="5">
    <location>
        <begin position="27"/>
        <end position="45"/>
    </location>
</feature>
<dbReference type="AlphaFoldDB" id="A0A0S7BFX8"/>
<evidence type="ECO:0000313" key="8">
    <source>
        <dbReference type="Proteomes" id="UP000055060"/>
    </source>
</evidence>
<feature type="transmembrane region" description="Helical" evidence="5">
    <location>
        <begin position="57"/>
        <end position="90"/>
    </location>
</feature>